<gene>
    <name evidence="2" type="ORF">GJB61_24260</name>
</gene>
<proteinExistence type="predicted"/>
<dbReference type="PROSITE" id="PS51186">
    <property type="entry name" value="GNAT"/>
    <property type="match status" value="1"/>
</dbReference>
<keyword evidence="2" id="KW-0808">Transferase</keyword>
<dbReference type="AlphaFoldDB" id="A0A7X2L4A0"/>
<sequence>MILETSRLIIRPFVINDLSEFEKLLDIPEVIGWQMQKSNSEGFLSWHITNYINMDIINGIVCFGIFDKVNGNVLGSVGAGEHDDLHETEIFYNLLPDTRGNGFATEATRAVTEWAYRDYNIPYIIGTAAVDNIRSQKVLENCGYKFIDIKKLLVHITNKEYEFKYYRLYHDK</sequence>
<dbReference type="InterPro" id="IPR000182">
    <property type="entry name" value="GNAT_dom"/>
</dbReference>
<dbReference type="Gene3D" id="3.40.630.30">
    <property type="match status" value="1"/>
</dbReference>
<dbReference type="InterPro" id="IPR051531">
    <property type="entry name" value="N-acetyltransferase"/>
</dbReference>
<dbReference type="Pfam" id="PF13302">
    <property type="entry name" value="Acetyltransf_3"/>
    <property type="match status" value="1"/>
</dbReference>
<protein>
    <submittedName>
        <fullName evidence="2">GNAT family N-acetyltransferase</fullName>
    </submittedName>
</protein>
<organism evidence="2 3">
    <name type="scientific">Paenibacillus monticola</name>
    <dbReference type="NCBI Taxonomy" id="2666075"/>
    <lineage>
        <taxon>Bacteria</taxon>
        <taxon>Bacillati</taxon>
        <taxon>Bacillota</taxon>
        <taxon>Bacilli</taxon>
        <taxon>Bacillales</taxon>
        <taxon>Paenibacillaceae</taxon>
        <taxon>Paenibacillus</taxon>
    </lineage>
</organism>
<reference evidence="2 3" key="1">
    <citation type="submission" date="2019-11" db="EMBL/GenBank/DDBJ databases">
        <title>Paenibacillus monticola sp. nov., a novel PGPR strain isolated from mountain sample in China.</title>
        <authorList>
            <person name="Zhao Q."/>
            <person name="Li H.-P."/>
            <person name="Zhang J.-L."/>
        </authorList>
    </citation>
    <scope>NUCLEOTIDE SEQUENCE [LARGE SCALE GENOMIC DNA]</scope>
    <source>
        <strain evidence="2 3">LC-T2</strain>
    </source>
</reference>
<evidence type="ECO:0000259" key="1">
    <source>
        <dbReference type="PROSITE" id="PS51186"/>
    </source>
</evidence>
<dbReference type="Proteomes" id="UP000463051">
    <property type="component" value="Unassembled WGS sequence"/>
</dbReference>
<dbReference type="EMBL" id="WJXB01000012">
    <property type="protein sequence ID" value="MRN56093.1"/>
    <property type="molecule type" value="Genomic_DNA"/>
</dbReference>
<keyword evidence="3" id="KW-1185">Reference proteome</keyword>
<accession>A0A7X2L4A0</accession>
<evidence type="ECO:0000313" key="2">
    <source>
        <dbReference type="EMBL" id="MRN56093.1"/>
    </source>
</evidence>
<evidence type="ECO:0000313" key="3">
    <source>
        <dbReference type="Proteomes" id="UP000463051"/>
    </source>
</evidence>
<dbReference type="SUPFAM" id="SSF55729">
    <property type="entry name" value="Acyl-CoA N-acyltransferases (Nat)"/>
    <property type="match status" value="1"/>
</dbReference>
<comment type="caution">
    <text evidence="2">The sequence shown here is derived from an EMBL/GenBank/DDBJ whole genome shotgun (WGS) entry which is preliminary data.</text>
</comment>
<name>A0A7X2L4A0_9BACL</name>
<dbReference type="InterPro" id="IPR016181">
    <property type="entry name" value="Acyl_CoA_acyltransferase"/>
</dbReference>
<dbReference type="PANTHER" id="PTHR43792">
    <property type="entry name" value="GNAT FAMILY, PUTATIVE (AFU_ORTHOLOGUE AFUA_3G00765)-RELATED-RELATED"/>
    <property type="match status" value="1"/>
</dbReference>
<feature type="domain" description="N-acetyltransferase" evidence="1">
    <location>
        <begin position="8"/>
        <end position="168"/>
    </location>
</feature>
<dbReference type="GO" id="GO:0016747">
    <property type="term" value="F:acyltransferase activity, transferring groups other than amino-acyl groups"/>
    <property type="evidence" value="ECO:0007669"/>
    <property type="project" value="InterPro"/>
</dbReference>